<dbReference type="RefSeq" id="WP_148521379.1">
    <property type="nucleotide sequence ID" value="NZ_JAILXN010000001.1"/>
</dbReference>
<proteinExistence type="predicted"/>
<evidence type="ECO:0000313" key="1">
    <source>
        <dbReference type="EMBL" id="TXX67240.1"/>
    </source>
</evidence>
<dbReference type="AlphaFoldDB" id="A0ABD7SSZ8"/>
<gene>
    <name evidence="1" type="ORF">FXF03_01315</name>
</gene>
<sequence>MKNKLELLDTAQGWIAVYSGETGSGEMVVQEEAHNIQGDSDQKRIQNALVVWGASEDETEVTINQ</sequence>
<evidence type="ECO:0000313" key="2">
    <source>
        <dbReference type="Proteomes" id="UP000323819"/>
    </source>
</evidence>
<reference evidence="1 2" key="1">
    <citation type="submission" date="2019-06" db="EMBL/GenBank/DDBJ databases">
        <title>Vibrio cholerae phylogeny based on whole-genome sequencing reveals genetic diversity and population strucutre.</title>
        <authorList>
            <person name="Zhiqiu Y."/>
            <person name="Bin L."/>
            <person name="Lingyan J."/>
        </authorList>
    </citation>
    <scope>NUCLEOTIDE SEQUENCE [LARGE SCALE GENOMIC DNA]</scope>
    <source>
        <strain evidence="1 2">N2814</strain>
    </source>
</reference>
<name>A0ABD7SSZ8_VIBCL</name>
<protein>
    <submittedName>
        <fullName evidence="1">Uncharacterized protein</fullName>
    </submittedName>
</protein>
<dbReference type="Proteomes" id="UP000323819">
    <property type="component" value="Unassembled WGS sequence"/>
</dbReference>
<dbReference type="EMBL" id="VSIJ01000005">
    <property type="protein sequence ID" value="TXX67240.1"/>
    <property type="molecule type" value="Genomic_DNA"/>
</dbReference>
<accession>A0ABD7SSZ8</accession>
<comment type="caution">
    <text evidence="1">The sequence shown here is derived from an EMBL/GenBank/DDBJ whole genome shotgun (WGS) entry which is preliminary data.</text>
</comment>
<organism evidence="1 2">
    <name type="scientific">Vibrio cholerae</name>
    <dbReference type="NCBI Taxonomy" id="666"/>
    <lineage>
        <taxon>Bacteria</taxon>
        <taxon>Pseudomonadati</taxon>
        <taxon>Pseudomonadota</taxon>
        <taxon>Gammaproteobacteria</taxon>
        <taxon>Vibrionales</taxon>
        <taxon>Vibrionaceae</taxon>
        <taxon>Vibrio</taxon>
    </lineage>
</organism>